<feature type="binding site" evidence="5">
    <location>
        <position position="216"/>
    </location>
    <ligand>
        <name>substrate</name>
    </ligand>
</feature>
<feature type="site" description="Important for catalytic activity" evidence="5">
    <location>
        <position position="121"/>
    </location>
</feature>
<feature type="binding site" evidence="5">
    <location>
        <position position="283"/>
    </location>
    <ligand>
        <name>substrate</name>
    </ligand>
</feature>
<dbReference type="Proteomes" id="UP001305498">
    <property type="component" value="Chromosome"/>
</dbReference>
<keyword evidence="5" id="KW-0511">Multifunctional enzyme</keyword>
<dbReference type="GO" id="GO:0070401">
    <property type="term" value="F:NADP+ binding"/>
    <property type="evidence" value="ECO:0007669"/>
    <property type="project" value="UniProtKB-UniRule"/>
</dbReference>
<dbReference type="InterPro" id="IPR001509">
    <property type="entry name" value="Epimerase_deHydtase"/>
</dbReference>
<proteinExistence type="inferred from homology"/>
<dbReference type="AlphaFoldDB" id="A0AA97FIQ7"/>
<sequence length="326" mass="35820">MTSAPADASDGDPLDREAAFYIAGHRGLAGSALWRRLEAAGFRRLVGRTSAELDLRDRDAVFAFFHETRPRYVALAAARVGGILANSTAPVDFLSDNLRIQTNVMDAARATRVERLLFLGSSCIYPRLATQPIREDALLTGPLEPTNDAYAIAKIAGILQVQAVRRQDGLPWISAMPTNLYGPGDNFSPTRSHVLPALIRRYDEAVRDGRESVRNWGTGAPRREFLHVDDMADACLHLLEHYDGPSQVNVGTGVDATVEEIAGLVAELVGYTGRTEWDTAKPDGTPQKRLDVSLLSSTGWSPRIGFREGLASTIRWYREHVGDVRR</sequence>
<comment type="catalytic activity">
    <reaction evidence="5">
        <text>GDP-beta-L-fucose + NADP(+) = GDP-4-dehydro-alpha-D-rhamnose + NADPH + H(+)</text>
        <dbReference type="Rhea" id="RHEA:18885"/>
        <dbReference type="ChEBI" id="CHEBI:15378"/>
        <dbReference type="ChEBI" id="CHEBI:57273"/>
        <dbReference type="ChEBI" id="CHEBI:57783"/>
        <dbReference type="ChEBI" id="CHEBI:57964"/>
        <dbReference type="ChEBI" id="CHEBI:58349"/>
        <dbReference type="EC" id="1.1.1.271"/>
    </reaction>
</comment>
<keyword evidence="2 5" id="KW-0521">NADP</keyword>
<dbReference type="InterPro" id="IPR028614">
    <property type="entry name" value="GDP_fucose/colitose_synth"/>
</dbReference>
<feature type="binding site" evidence="5">
    <location>
        <begin position="119"/>
        <end position="122"/>
    </location>
    <ligand>
        <name>NADP(+)</name>
        <dbReference type="ChEBI" id="CHEBI:58349"/>
    </ligand>
</feature>
<keyword evidence="3 5" id="KW-0560">Oxidoreductase</keyword>
<gene>
    <name evidence="5" type="primary">fcl</name>
    <name evidence="7" type="ORF">N8K70_12855</name>
</gene>
<evidence type="ECO:0000313" key="8">
    <source>
        <dbReference type="Proteomes" id="UP001305498"/>
    </source>
</evidence>
<feature type="binding site" evidence="5">
    <location>
        <position position="223"/>
    </location>
    <ligand>
        <name>substrate</name>
    </ligand>
</feature>
<dbReference type="RefSeq" id="WP_317138742.1">
    <property type="nucleotide sequence ID" value="NZ_CP118157.1"/>
</dbReference>
<evidence type="ECO:0000256" key="2">
    <source>
        <dbReference type="ARBA" id="ARBA00022857"/>
    </source>
</evidence>
<evidence type="ECO:0000256" key="1">
    <source>
        <dbReference type="ARBA" id="ARBA00005959"/>
    </source>
</evidence>
<organism evidence="7 8">
    <name type="scientific">Microbacterium betulae</name>
    <dbReference type="NCBI Taxonomy" id="2981139"/>
    <lineage>
        <taxon>Bacteria</taxon>
        <taxon>Bacillati</taxon>
        <taxon>Actinomycetota</taxon>
        <taxon>Actinomycetes</taxon>
        <taxon>Micrococcales</taxon>
        <taxon>Microbacteriaceae</taxon>
        <taxon>Microbacterium</taxon>
    </lineage>
</organism>
<keyword evidence="4 5" id="KW-0413">Isomerase</keyword>
<comment type="similarity">
    <text evidence="1 5">Belongs to the NAD(P)-dependent epimerase/dehydratase family. Fucose synthase subfamily.</text>
</comment>
<dbReference type="EMBL" id="CP118157">
    <property type="protein sequence ID" value="WOF22267.1"/>
    <property type="molecule type" value="Genomic_DNA"/>
</dbReference>
<dbReference type="Pfam" id="PF01370">
    <property type="entry name" value="Epimerase"/>
    <property type="match status" value="1"/>
</dbReference>
<feature type="binding site" evidence="5">
    <location>
        <position position="201"/>
    </location>
    <ligand>
        <name>substrate</name>
    </ligand>
</feature>
<feature type="binding site" evidence="5">
    <location>
        <begin position="24"/>
        <end position="30"/>
    </location>
    <ligand>
        <name>NADP(+)</name>
        <dbReference type="ChEBI" id="CHEBI:58349"/>
    </ligand>
</feature>
<reference evidence="7 8" key="1">
    <citation type="submission" date="2023-02" db="EMBL/GenBank/DDBJ databases">
        <title>Microbacterium betulae sp. nov., isolated from birch wood.</title>
        <authorList>
            <person name="Pasciak M."/>
            <person name="Pawlik K.J."/>
            <person name="Martynowski D."/>
            <person name="Laczmanski L."/>
            <person name="Ciekot J."/>
            <person name="Szponar B."/>
            <person name="Wojcik-Fatla A."/>
            <person name="Mackiewicz B."/>
            <person name="Farian E."/>
            <person name="Cholewa G."/>
            <person name="Cholewa A."/>
            <person name="Dutkiewicz J."/>
        </authorList>
    </citation>
    <scope>NUCLEOTIDE SEQUENCE [LARGE SCALE GENOMIC DNA]</scope>
    <source>
        <strain evidence="7 8">AB</strain>
    </source>
</reference>
<feature type="active site" description="Proton donor/acceptor" evidence="5">
    <location>
        <position position="150"/>
    </location>
</feature>
<dbReference type="PANTHER" id="PTHR43238">
    <property type="entry name" value="GDP-L-FUCOSE SYNTHASE"/>
    <property type="match status" value="1"/>
</dbReference>
<feature type="site" description="Important for catalytic activity" evidence="5">
    <location>
        <position position="123"/>
    </location>
</feature>
<dbReference type="SUPFAM" id="SSF51735">
    <property type="entry name" value="NAD(P)-binding Rossmann-fold domains"/>
    <property type="match status" value="1"/>
</dbReference>
<evidence type="ECO:0000256" key="5">
    <source>
        <dbReference type="HAMAP-Rule" id="MF_00956"/>
    </source>
</evidence>
<dbReference type="Gene3D" id="3.90.25.10">
    <property type="entry name" value="UDP-galactose 4-epimerase, domain 1"/>
    <property type="match status" value="1"/>
</dbReference>
<evidence type="ECO:0000313" key="7">
    <source>
        <dbReference type="EMBL" id="WOF22267.1"/>
    </source>
</evidence>
<keyword evidence="8" id="KW-1185">Reference proteome</keyword>
<accession>A0AA97FIQ7</accession>
<comment type="function">
    <text evidence="5">Catalyzes the two-step NADP-dependent conversion of GDP-4-dehydro-6-deoxy-D-mannose to GDP-fucose, involving an epimerase and a reductase reaction.</text>
</comment>
<evidence type="ECO:0000256" key="3">
    <source>
        <dbReference type="ARBA" id="ARBA00023002"/>
    </source>
</evidence>
<dbReference type="EC" id="1.1.1.271" evidence="5"/>
<evidence type="ECO:0000259" key="6">
    <source>
        <dbReference type="Pfam" id="PF01370"/>
    </source>
</evidence>
<dbReference type="Gene3D" id="3.40.50.720">
    <property type="entry name" value="NAD(P)-binding Rossmann-like Domain"/>
    <property type="match status" value="1"/>
</dbReference>
<comment type="pathway">
    <text evidence="5">Nucleotide-sugar biosynthesis; GDP-L-fucose biosynthesis via de novo pathway; GDP-L-fucose from GDP-alpha-D-mannose: step 2/2.</text>
</comment>
<dbReference type="GO" id="GO:0050577">
    <property type="term" value="F:GDP-L-fucose synthase activity"/>
    <property type="evidence" value="ECO:0007669"/>
    <property type="project" value="UniProtKB-UniRule"/>
</dbReference>
<feature type="binding site" evidence="5">
    <location>
        <position position="154"/>
    </location>
    <ligand>
        <name>NADP(+)</name>
        <dbReference type="ChEBI" id="CHEBI:58349"/>
    </ligand>
</feature>
<feature type="binding site" evidence="5">
    <location>
        <position position="193"/>
    </location>
    <ligand>
        <name>NADP(+)</name>
        <dbReference type="ChEBI" id="CHEBI:58349"/>
    </ligand>
</feature>
<dbReference type="PANTHER" id="PTHR43238:SF1">
    <property type="entry name" value="GDP-L-FUCOSE SYNTHASE"/>
    <property type="match status" value="1"/>
</dbReference>
<feature type="domain" description="NAD-dependent epimerase/dehydratase" evidence="6">
    <location>
        <begin position="21"/>
        <end position="251"/>
    </location>
</feature>
<dbReference type="GO" id="GO:0042351">
    <property type="term" value="P:'de novo' GDP-L-fucose biosynthetic process"/>
    <property type="evidence" value="ECO:0007669"/>
    <property type="project" value="UniProtKB-UniRule"/>
</dbReference>
<protein>
    <recommendedName>
        <fullName evidence="5">GDP-L-fucose synthase</fullName>
        <ecNumber evidence="5">1.1.1.271</ecNumber>
    </recommendedName>
    <alternativeName>
        <fullName evidence="5">GDP-4-keto-6-deoxy-D-mannose-3,5-epimerase-4-reductase</fullName>
    </alternativeName>
</protein>
<evidence type="ECO:0000256" key="4">
    <source>
        <dbReference type="ARBA" id="ARBA00023235"/>
    </source>
</evidence>
<dbReference type="HAMAP" id="MF_00956">
    <property type="entry name" value="GDP_fucose_synth"/>
    <property type="match status" value="1"/>
</dbReference>
<name>A0AA97FIQ7_9MICO</name>
<dbReference type="InterPro" id="IPR036291">
    <property type="entry name" value="NAD(P)-bd_dom_sf"/>
</dbReference>
<dbReference type="KEGG" id="mbet:N8K70_12855"/>
<dbReference type="CDD" id="cd05239">
    <property type="entry name" value="GDP_FS_SDR_e"/>
    <property type="match status" value="1"/>
</dbReference>
<feature type="binding site" evidence="5">
    <location>
        <begin position="177"/>
        <end position="180"/>
    </location>
    <ligand>
        <name>NADP(+)</name>
        <dbReference type="ChEBI" id="CHEBI:58349"/>
    </ligand>
</feature>
<dbReference type="GO" id="GO:0016853">
    <property type="term" value="F:isomerase activity"/>
    <property type="evidence" value="ECO:0007669"/>
    <property type="project" value="UniProtKB-KW"/>
</dbReference>